<evidence type="ECO:0000256" key="2">
    <source>
        <dbReference type="ARBA" id="ARBA00023015"/>
    </source>
</evidence>
<comment type="caution">
    <text evidence="8">The sequence shown here is derived from an EMBL/GenBank/DDBJ whole genome shotgun (WGS) entry which is preliminary data.</text>
</comment>
<dbReference type="SUPFAM" id="SSF88946">
    <property type="entry name" value="Sigma2 domain of RNA polymerase sigma factors"/>
    <property type="match status" value="1"/>
</dbReference>
<dbReference type="PANTHER" id="PTHR47756:SF2">
    <property type="entry name" value="BLL6612 PROTEIN"/>
    <property type="match status" value="1"/>
</dbReference>
<dbReference type="InterPro" id="IPR013325">
    <property type="entry name" value="RNA_pol_sigma_r2"/>
</dbReference>
<evidence type="ECO:0000259" key="5">
    <source>
        <dbReference type="Pfam" id="PF04542"/>
    </source>
</evidence>
<dbReference type="Gene3D" id="1.10.10.10">
    <property type="entry name" value="Winged helix-like DNA-binding domain superfamily/Winged helix DNA-binding domain"/>
    <property type="match status" value="1"/>
</dbReference>
<keyword evidence="3" id="KW-0731">Sigma factor</keyword>
<evidence type="ECO:0000313" key="8">
    <source>
        <dbReference type="EMBL" id="MDA0142300.1"/>
    </source>
</evidence>
<feature type="domain" description="RNA polymerase sigma-70 region 2" evidence="5">
    <location>
        <begin position="7"/>
        <end position="72"/>
    </location>
</feature>
<dbReference type="InterPro" id="IPR007627">
    <property type="entry name" value="RNA_pol_sigma70_r2"/>
</dbReference>
<dbReference type="Pfam" id="PF08281">
    <property type="entry name" value="Sigma70_r4_2"/>
    <property type="match status" value="1"/>
</dbReference>
<dbReference type="PANTHER" id="PTHR47756">
    <property type="entry name" value="BLL6612 PROTEIN-RELATED"/>
    <property type="match status" value="1"/>
</dbReference>
<evidence type="ECO:0000256" key="1">
    <source>
        <dbReference type="ARBA" id="ARBA00010641"/>
    </source>
</evidence>
<evidence type="ECO:0000313" key="9">
    <source>
        <dbReference type="Proteomes" id="UP001147700"/>
    </source>
</evidence>
<proteinExistence type="inferred from homology"/>
<dbReference type="InterPro" id="IPR036388">
    <property type="entry name" value="WH-like_DNA-bd_sf"/>
</dbReference>
<gene>
    <name evidence="8" type="ORF">OJ962_32755</name>
</gene>
<dbReference type="SUPFAM" id="SSF88659">
    <property type="entry name" value="Sigma3 and sigma4 domains of RNA polymerase sigma factors"/>
    <property type="match status" value="1"/>
</dbReference>
<dbReference type="NCBIfam" id="TIGR02937">
    <property type="entry name" value="sigma70-ECF"/>
    <property type="match status" value="1"/>
</dbReference>
<sequence length="415" mass="45069">MSVAAAYREHFGRAVAALIRAYGDWDVAEEAVQDAFATAVERWPRDGIPDDPLAWIVAVARRRALDRFRRERTLRARVLPELAAEPAADAAPPPPEETTRVPDERLRLIFTCCHPALAREAQVALTLRLLGGLTTAEVAHAFLVPEPTMAQRLVRAKAKIRVAHIPFRVPPDHELPERLAAVLDIVALIFNEGYAASAGEAHIRRSLCAEGLRLATLLAQLMPDEPEALGLHALLLTHDARREARVDAAGELVLLAEQDRSAWDREQIRQATQIAAQAMRLRRPGRYATQAAIALEHANAPTAQNTRWDRIAAYYAHLAGLSPDPVVELNRGVAIALAGDADAGLAHIDALAPALERYHYFHAARADLLSRRGDVAAASAAYTSALARVGNAAERAFLERRLASIAAADHSPGSA</sequence>
<keyword evidence="2" id="KW-0805">Transcription regulation</keyword>
<feature type="domain" description="DUF6596" evidence="7">
    <location>
        <begin position="178"/>
        <end position="278"/>
    </location>
</feature>
<dbReference type="RefSeq" id="WP_202957649.1">
    <property type="nucleotide sequence ID" value="NZ_JAPCID010000082.1"/>
</dbReference>
<keyword evidence="9" id="KW-1185">Reference proteome</keyword>
<keyword evidence="4" id="KW-0804">Transcription</keyword>
<organism evidence="8 9">
    <name type="scientific">Solirubrobacter deserti</name>
    <dbReference type="NCBI Taxonomy" id="2282478"/>
    <lineage>
        <taxon>Bacteria</taxon>
        <taxon>Bacillati</taxon>
        <taxon>Actinomycetota</taxon>
        <taxon>Thermoleophilia</taxon>
        <taxon>Solirubrobacterales</taxon>
        <taxon>Solirubrobacteraceae</taxon>
        <taxon>Solirubrobacter</taxon>
    </lineage>
</organism>
<protein>
    <submittedName>
        <fullName evidence="8">Sigma-70 family RNA polymerase sigma factor</fullName>
    </submittedName>
</protein>
<dbReference type="InterPro" id="IPR013249">
    <property type="entry name" value="RNA_pol_sigma70_r4_t2"/>
</dbReference>
<dbReference type="InterPro" id="IPR014284">
    <property type="entry name" value="RNA_pol_sigma-70_dom"/>
</dbReference>
<evidence type="ECO:0000256" key="4">
    <source>
        <dbReference type="ARBA" id="ARBA00023163"/>
    </source>
</evidence>
<feature type="domain" description="RNA polymerase sigma factor 70 region 4 type 2" evidence="6">
    <location>
        <begin position="109"/>
        <end position="160"/>
    </location>
</feature>
<dbReference type="Pfam" id="PF20239">
    <property type="entry name" value="DUF6596"/>
    <property type="match status" value="1"/>
</dbReference>
<dbReference type="InterPro" id="IPR046531">
    <property type="entry name" value="DUF6596"/>
</dbReference>
<dbReference type="Proteomes" id="UP001147700">
    <property type="component" value="Unassembled WGS sequence"/>
</dbReference>
<evidence type="ECO:0000259" key="6">
    <source>
        <dbReference type="Pfam" id="PF08281"/>
    </source>
</evidence>
<dbReference type="Gene3D" id="1.10.1740.10">
    <property type="match status" value="1"/>
</dbReference>
<evidence type="ECO:0000259" key="7">
    <source>
        <dbReference type="Pfam" id="PF20239"/>
    </source>
</evidence>
<evidence type="ECO:0000256" key="3">
    <source>
        <dbReference type="ARBA" id="ARBA00023082"/>
    </source>
</evidence>
<name>A0ABT4RVL4_9ACTN</name>
<comment type="similarity">
    <text evidence="1">Belongs to the sigma-70 factor family. ECF subfamily.</text>
</comment>
<reference evidence="8" key="1">
    <citation type="submission" date="2022-10" db="EMBL/GenBank/DDBJ databases">
        <title>The WGS of Solirubrobacter sp. CPCC 204708.</title>
        <authorList>
            <person name="Jiang Z."/>
        </authorList>
    </citation>
    <scope>NUCLEOTIDE SEQUENCE</scope>
    <source>
        <strain evidence="8">CPCC 204708</strain>
    </source>
</reference>
<accession>A0ABT4RVL4</accession>
<dbReference type="Pfam" id="PF04542">
    <property type="entry name" value="Sigma70_r2"/>
    <property type="match status" value="1"/>
</dbReference>
<dbReference type="InterPro" id="IPR013324">
    <property type="entry name" value="RNA_pol_sigma_r3/r4-like"/>
</dbReference>
<dbReference type="EMBL" id="JAPCID010000082">
    <property type="protein sequence ID" value="MDA0142300.1"/>
    <property type="molecule type" value="Genomic_DNA"/>
</dbReference>